<feature type="transmembrane region" description="Helical" evidence="1">
    <location>
        <begin position="6"/>
        <end position="26"/>
    </location>
</feature>
<comment type="caution">
    <text evidence="2">The sequence shown here is derived from an EMBL/GenBank/DDBJ whole genome shotgun (WGS) entry which is preliminary data.</text>
</comment>
<evidence type="ECO:0000313" key="3">
    <source>
        <dbReference type="Proteomes" id="UP001163046"/>
    </source>
</evidence>
<gene>
    <name evidence="2" type="ORF">OS493_038146</name>
</gene>
<keyword evidence="1" id="KW-0812">Transmembrane</keyword>
<dbReference type="Proteomes" id="UP001163046">
    <property type="component" value="Unassembled WGS sequence"/>
</dbReference>
<dbReference type="AlphaFoldDB" id="A0A9W9ZIF3"/>
<reference evidence="2" key="1">
    <citation type="submission" date="2023-01" db="EMBL/GenBank/DDBJ databases">
        <title>Genome assembly of the deep-sea coral Lophelia pertusa.</title>
        <authorList>
            <person name="Herrera S."/>
            <person name="Cordes E."/>
        </authorList>
    </citation>
    <scope>NUCLEOTIDE SEQUENCE</scope>
    <source>
        <strain evidence="2">USNM1676648</strain>
        <tissue evidence="2">Polyp</tissue>
    </source>
</reference>
<evidence type="ECO:0000256" key="1">
    <source>
        <dbReference type="SAM" id="Phobius"/>
    </source>
</evidence>
<protein>
    <submittedName>
        <fullName evidence="2">Uncharacterized protein</fullName>
    </submittedName>
</protein>
<keyword evidence="1" id="KW-1133">Transmembrane helix</keyword>
<keyword evidence="3" id="KW-1185">Reference proteome</keyword>
<name>A0A9W9ZIF3_9CNID</name>
<accession>A0A9W9ZIF3</accession>
<dbReference type="OrthoDB" id="10601007at2759"/>
<proteinExistence type="predicted"/>
<evidence type="ECO:0000313" key="2">
    <source>
        <dbReference type="EMBL" id="KAJ7381940.1"/>
    </source>
</evidence>
<organism evidence="2 3">
    <name type="scientific">Desmophyllum pertusum</name>
    <dbReference type="NCBI Taxonomy" id="174260"/>
    <lineage>
        <taxon>Eukaryota</taxon>
        <taxon>Metazoa</taxon>
        <taxon>Cnidaria</taxon>
        <taxon>Anthozoa</taxon>
        <taxon>Hexacorallia</taxon>
        <taxon>Scleractinia</taxon>
        <taxon>Caryophylliina</taxon>
        <taxon>Caryophylliidae</taxon>
        <taxon>Desmophyllum</taxon>
    </lineage>
</organism>
<keyword evidence="1" id="KW-0472">Membrane</keyword>
<dbReference type="EMBL" id="MU825959">
    <property type="protein sequence ID" value="KAJ7381940.1"/>
    <property type="molecule type" value="Genomic_DNA"/>
</dbReference>
<sequence>MADVKSIGIIFLVYFTIFANAGNTFCKDATKKLGDLETLVRNLDCGASQGPVSCDCCELAPSSCKEIYDKGG</sequence>